<comment type="caution">
    <text evidence="2">The sequence shown here is derived from an EMBL/GenBank/DDBJ whole genome shotgun (WGS) entry which is preliminary data.</text>
</comment>
<dbReference type="AlphaFoldDB" id="A0AAW9SE89"/>
<dbReference type="RefSeq" id="WP_346821779.1">
    <property type="nucleotide sequence ID" value="NZ_JBDKWZ010000007.1"/>
</dbReference>
<organism evidence="2 3">
    <name type="scientific">Rapidithrix thailandica</name>
    <dbReference type="NCBI Taxonomy" id="413964"/>
    <lineage>
        <taxon>Bacteria</taxon>
        <taxon>Pseudomonadati</taxon>
        <taxon>Bacteroidota</taxon>
        <taxon>Cytophagia</taxon>
        <taxon>Cytophagales</taxon>
        <taxon>Flammeovirgaceae</taxon>
        <taxon>Rapidithrix</taxon>
    </lineage>
</organism>
<evidence type="ECO:0000313" key="2">
    <source>
        <dbReference type="EMBL" id="MEN7549006.1"/>
    </source>
</evidence>
<dbReference type="EMBL" id="JBDKWZ010000007">
    <property type="protein sequence ID" value="MEN7549006.1"/>
    <property type="molecule type" value="Genomic_DNA"/>
</dbReference>
<dbReference type="PROSITE" id="PS51257">
    <property type="entry name" value="PROKAR_LIPOPROTEIN"/>
    <property type="match status" value="1"/>
</dbReference>
<gene>
    <name evidence="2" type="ORF">AAG747_13870</name>
</gene>
<keyword evidence="1" id="KW-0175">Coiled coil</keyword>
<feature type="coiled-coil region" evidence="1">
    <location>
        <begin position="89"/>
        <end position="190"/>
    </location>
</feature>
<evidence type="ECO:0000256" key="1">
    <source>
        <dbReference type="SAM" id="Coils"/>
    </source>
</evidence>
<dbReference type="Proteomes" id="UP001403385">
    <property type="component" value="Unassembled WGS sequence"/>
</dbReference>
<reference evidence="2 3" key="1">
    <citation type="submission" date="2024-04" db="EMBL/GenBank/DDBJ databases">
        <title>Novel genus in family Flammeovirgaceae.</title>
        <authorList>
            <person name="Nguyen T.H."/>
            <person name="Vuong T.Q."/>
            <person name="Le H."/>
            <person name="Kim S.-G."/>
        </authorList>
    </citation>
    <scope>NUCLEOTIDE SEQUENCE [LARGE SCALE GENOMIC DNA]</scope>
    <source>
        <strain evidence="2 3">JCM 23209</strain>
    </source>
</reference>
<evidence type="ECO:0000313" key="3">
    <source>
        <dbReference type="Proteomes" id="UP001403385"/>
    </source>
</evidence>
<protein>
    <recommendedName>
        <fullName evidence="4">Chromosome partition protein Smc</fullName>
    </recommendedName>
</protein>
<name>A0AAW9SE89_9BACT</name>
<keyword evidence="3" id="KW-1185">Reference proteome</keyword>
<evidence type="ECO:0008006" key="4">
    <source>
        <dbReference type="Google" id="ProtNLM"/>
    </source>
</evidence>
<proteinExistence type="predicted"/>
<sequence>MKKYLLIGLVSLSLFSCNKEELSKLKAENHQLRMLSEESDSTINTFMGHFSEIEQNLAEIREREANISITSESKGLSQSEMKNRIMDDISAINDLMVENKQKIQELSEKLENTSNNNSQLNRMLASLKKQMKVQLEVKDKEIASLKNNLEELNFSYKELNTNYTELTKNYEEQKEQLATWEQTIDEQTETIAQQTASLNTGYYVVGDKGVLANKNVIVKKGGFLGMGKTSTLNTKLDETAFNKINITEVTTIPVNSKKVEFVTTHPKESYELEVKDKLVQEIKILNPDLFWNSSKYLVVKVD</sequence>
<accession>A0AAW9SE89</accession>